<feature type="active site" description="Nucleophile" evidence="10">
    <location>
        <position position="488"/>
    </location>
</feature>
<keyword evidence="9" id="KW-0624">Polysaccharide degradation</keyword>
<evidence type="ECO:0000256" key="3">
    <source>
        <dbReference type="ARBA" id="ARBA00012590"/>
    </source>
</evidence>
<evidence type="ECO:0000313" key="14">
    <source>
        <dbReference type="Proteomes" id="UP001595548"/>
    </source>
</evidence>
<dbReference type="PROSITE" id="PS51760">
    <property type="entry name" value="GH10_2"/>
    <property type="match status" value="1"/>
</dbReference>
<evidence type="ECO:0000256" key="7">
    <source>
        <dbReference type="ARBA" id="ARBA00023277"/>
    </source>
</evidence>
<feature type="chain" id="PRO_5045769802" description="endo-1,4-beta-xylanase" evidence="11">
    <location>
        <begin position="22"/>
        <end position="614"/>
    </location>
</feature>
<dbReference type="PANTHER" id="PTHR31490:SF88">
    <property type="entry name" value="BETA-XYLANASE"/>
    <property type="match status" value="1"/>
</dbReference>
<comment type="catalytic activity">
    <reaction evidence="1">
        <text>Endohydrolysis of (1-&gt;4)-beta-D-xylosidic linkages in xylans.</text>
        <dbReference type="EC" id="3.2.1.8"/>
    </reaction>
</comment>
<evidence type="ECO:0000256" key="5">
    <source>
        <dbReference type="ARBA" id="ARBA00022729"/>
    </source>
</evidence>
<comment type="similarity">
    <text evidence="2">Belongs to the glycosyl hydrolase 10 (cellulase F) family.</text>
</comment>
<dbReference type="InterPro" id="IPR044846">
    <property type="entry name" value="GH10"/>
</dbReference>
<feature type="domain" description="GH10" evidence="12">
    <location>
        <begin position="268"/>
        <end position="553"/>
    </location>
</feature>
<dbReference type="RefSeq" id="WP_382416494.1">
    <property type="nucleotide sequence ID" value="NZ_AP031500.1"/>
</dbReference>
<dbReference type="PROSITE" id="PS00591">
    <property type="entry name" value="GH10_1"/>
    <property type="match status" value="1"/>
</dbReference>
<evidence type="ECO:0000256" key="4">
    <source>
        <dbReference type="ARBA" id="ARBA00022651"/>
    </source>
</evidence>
<gene>
    <name evidence="13" type="ORF">ACFOEB_10695</name>
</gene>
<comment type="caution">
    <text evidence="13">The sequence shown here is derived from an EMBL/GenBank/DDBJ whole genome shotgun (WGS) entry which is preliminary data.</text>
</comment>
<name>A0ABV7HP41_9GAMM</name>
<evidence type="ECO:0000256" key="10">
    <source>
        <dbReference type="PROSITE-ProRule" id="PRU10061"/>
    </source>
</evidence>
<organism evidence="13 14">
    <name type="scientific">Gilvimarinus japonicus</name>
    <dbReference type="NCBI Taxonomy" id="1796469"/>
    <lineage>
        <taxon>Bacteria</taxon>
        <taxon>Pseudomonadati</taxon>
        <taxon>Pseudomonadota</taxon>
        <taxon>Gammaproteobacteria</taxon>
        <taxon>Cellvibrionales</taxon>
        <taxon>Cellvibrionaceae</taxon>
        <taxon>Gilvimarinus</taxon>
    </lineage>
</organism>
<dbReference type="EMBL" id="JBHRTL010000006">
    <property type="protein sequence ID" value="MFC3155669.1"/>
    <property type="molecule type" value="Genomic_DNA"/>
</dbReference>
<dbReference type="SUPFAM" id="SSF51445">
    <property type="entry name" value="(Trans)glycosidases"/>
    <property type="match status" value="1"/>
</dbReference>
<keyword evidence="7" id="KW-0119">Carbohydrate metabolism</keyword>
<dbReference type="InterPro" id="IPR017853">
    <property type="entry name" value="GH"/>
</dbReference>
<keyword evidence="14" id="KW-1185">Reference proteome</keyword>
<proteinExistence type="inferred from homology"/>
<keyword evidence="6" id="KW-0378">Hydrolase</keyword>
<evidence type="ECO:0000256" key="6">
    <source>
        <dbReference type="ARBA" id="ARBA00022801"/>
    </source>
</evidence>
<evidence type="ECO:0000256" key="11">
    <source>
        <dbReference type="SAM" id="SignalP"/>
    </source>
</evidence>
<evidence type="ECO:0000256" key="9">
    <source>
        <dbReference type="ARBA" id="ARBA00023326"/>
    </source>
</evidence>
<dbReference type="Gene3D" id="3.20.20.80">
    <property type="entry name" value="Glycosidases"/>
    <property type="match status" value="1"/>
</dbReference>
<dbReference type="Pfam" id="PF00331">
    <property type="entry name" value="Glyco_hydro_10"/>
    <property type="match status" value="1"/>
</dbReference>
<keyword evidence="5 11" id="KW-0732">Signal</keyword>
<dbReference type="InterPro" id="IPR031158">
    <property type="entry name" value="GH10_AS"/>
</dbReference>
<keyword evidence="8" id="KW-0326">Glycosidase</keyword>
<evidence type="ECO:0000256" key="1">
    <source>
        <dbReference type="ARBA" id="ARBA00000681"/>
    </source>
</evidence>
<accession>A0ABV7HP41</accession>
<evidence type="ECO:0000256" key="8">
    <source>
        <dbReference type="ARBA" id="ARBA00023295"/>
    </source>
</evidence>
<keyword evidence="4" id="KW-0858">Xylan degradation</keyword>
<evidence type="ECO:0000313" key="13">
    <source>
        <dbReference type="EMBL" id="MFC3155669.1"/>
    </source>
</evidence>
<sequence length="614" mass="69478">MTIFNRWLLLWLLAVMTPAFANQIPPYLKDFLAQLPANAEPQLIIGGLANGETGAVGMRASGADTLQSSEWLTVDHPLFSHFLRIHSESSAVNPWDVLLQTGKNSKPVKKGDWVLASLYLRAAPGSGEAKVLGYLERNEPEWHSIADVSAKLTEQWTQMIALGQAETDYPKGSLSLSLHLALGEQTLDVAGTAILRLAPDTAIEQLPVTALRYNGMDNDAAWRARAEQMIAQNRTDTVTLQLLSADGSPLIQQDVTIEQLDHDYQFGTFVNPLLLQKTREAEHYKHWLKEYFNVATTPIYWADWGWANTERRADYKAMASYLQRNHMPTRGHVLLYPGFGFSPQELVALKDDRAAFIARVNKHIDEVIPFLKRYGIKELDVINELRHEKDWTDIVGLDTVADWYKRVHRQYPEAVLYINENSILTDGGDNQFQQDHYYQTIKKLQALGAPIHGIGLQGHFSSLVTPPEKLWPILDRFAEFGLPLRITEYDLNTRDQAGQAQYDRDFYTAVFAHPATVGITRWGFYQPKMWRPLGALIDAKGEPKPNALAQQNLVKNIWHTQAQSRTDDAGRVELKGFYGRYRVTGEFDGVERSQEFLLKREVKDAASVIVVTLQ</sequence>
<dbReference type="InterPro" id="IPR001000">
    <property type="entry name" value="GH10_dom"/>
</dbReference>
<protein>
    <recommendedName>
        <fullName evidence="3">endo-1,4-beta-xylanase</fullName>
        <ecNumber evidence="3">3.2.1.8</ecNumber>
    </recommendedName>
</protein>
<dbReference type="PANTHER" id="PTHR31490">
    <property type="entry name" value="GLYCOSYL HYDROLASE"/>
    <property type="match status" value="1"/>
</dbReference>
<dbReference type="SMART" id="SM00633">
    <property type="entry name" value="Glyco_10"/>
    <property type="match status" value="1"/>
</dbReference>
<dbReference type="EC" id="3.2.1.8" evidence="3"/>
<dbReference type="Proteomes" id="UP001595548">
    <property type="component" value="Unassembled WGS sequence"/>
</dbReference>
<feature type="signal peptide" evidence="11">
    <location>
        <begin position="1"/>
        <end position="21"/>
    </location>
</feature>
<evidence type="ECO:0000256" key="2">
    <source>
        <dbReference type="ARBA" id="ARBA00007495"/>
    </source>
</evidence>
<evidence type="ECO:0000259" key="12">
    <source>
        <dbReference type="PROSITE" id="PS51760"/>
    </source>
</evidence>
<reference evidence="14" key="1">
    <citation type="journal article" date="2019" name="Int. J. Syst. Evol. Microbiol.">
        <title>The Global Catalogue of Microorganisms (GCM) 10K type strain sequencing project: providing services to taxonomists for standard genome sequencing and annotation.</title>
        <authorList>
            <consortium name="The Broad Institute Genomics Platform"/>
            <consortium name="The Broad Institute Genome Sequencing Center for Infectious Disease"/>
            <person name="Wu L."/>
            <person name="Ma J."/>
        </authorList>
    </citation>
    <scope>NUCLEOTIDE SEQUENCE [LARGE SCALE GENOMIC DNA]</scope>
    <source>
        <strain evidence="14">KCTC 52141</strain>
    </source>
</reference>